<evidence type="ECO:0000313" key="5">
    <source>
        <dbReference type="Proteomes" id="UP001597168"/>
    </source>
</evidence>
<feature type="signal peptide" evidence="2">
    <location>
        <begin position="1"/>
        <end position="28"/>
    </location>
</feature>
<evidence type="ECO:0000313" key="4">
    <source>
        <dbReference type="EMBL" id="MFD1151430.1"/>
    </source>
</evidence>
<dbReference type="Pfam" id="PF21340">
    <property type="entry name" value="Polysacc_lyase-like"/>
    <property type="match status" value="1"/>
</dbReference>
<dbReference type="SUPFAM" id="SSF49384">
    <property type="entry name" value="Carbohydrate-binding domain"/>
    <property type="match status" value="1"/>
</dbReference>
<sequence length="391" mass="40401">MRNLLAAVAAVVSMAGLVVIGGTSTAGAAPVCAVDYKLNQWSTGFTANVTVTNQSAPVTSWKLTWTFAGNQAISSGWSADVRQSGKQVTASSMPWNGALATGASAQFGFQATYSGANAVPTDFAFNGVSCGGDQTTTTTTTTNTGSWPPTDSSTTTTTTTTDQPPVDCGTATLCDGFEQQTGSTPSGRWTVGAANCTGQGTVAIDNSVARSGSKSVRVNGASGYCNHIFFGTPLTGTGVVHGRFYVRHTTALPMAHVTFMAMKDSADGGKDLRMGGQNSALQWNRESDDATLPEQSPVGVSKSKPLPTGTWNCVQFTVDPAGKIATSLNGAPVEGLQADGVATPDVDRQWMAKSGWRPAVTDLRLGWESYGDGANTLWYDDVAIGSSPIGC</sequence>
<dbReference type="PROSITE" id="PS51173">
    <property type="entry name" value="CBM2"/>
    <property type="match status" value="1"/>
</dbReference>
<dbReference type="EMBL" id="JBHTLK010000237">
    <property type="protein sequence ID" value="MFD1151430.1"/>
    <property type="molecule type" value="Genomic_DNA"/>
</dbReference>
<dbReference type="InterPro" id="IPR012291">
    <property type="entry name" value="CBM2_carb-bd_dom_sf"/>
</dbReference>
<accession>A0ABW3R3B5</accession>
<evidence type="ECO:0000256" key="1">
    <source>
        <dbReference type="SAM" id="MobiDB-lite"/>
    </source>
</evidence>
<feature type="domain" description="CBM2" evidence="3">
    <location>
        <begin position="25"/>
        <end position="133"/>
    </location>
</feature>
<dbReference type="Gene3D" id="2.60.40.290">
    <property type="match status" value="1"/>
</dbReference>
<dbReference type="Pfam" id="PF00553">
    <property type="entry name" value="CBM_2"/>
    <property type="match status" value="1"/>
</dbReference>
<feature type="region of interest" description="Disordered" evidence="1">
    <location>
        <begin position="138"/>
        <end position="164"/>
    </location>
</feature>
<organism evidence="4 5">
    <name type="scientific">Saccharothrix hoggarensis</name>
    <dbReference type="NCBI Taxonomy" id="913853"/>
    <lineage>
        <taxon>Bacteria</taxon>
        <taxon>Bacillati</taxon>
        <taxon>Actinomycetota</taxon>
        <taxon>Actinomycetes</taxon>
        <taxon>Pseudonocardiales</taxon>
        <taxon>Pseudonocardiaceae</taxon>
        <taxon>Saccharothrix</taxon>
    </lineage>
</organism>
<dbReference type="Proteomes" id="UP001597168">
    <property type="component" value="Unassembled WGS sequence"/>
</dbReference>
<proteinExistence type="predicted"/>
<dbReference type="Gene3D" id="2.60.120.200">
    <property type="match status" value="1"/>
</dbReference>
<name>A0ABW3R3B5_9PSEU</name>
<dbReference type="InterPro" id="IPR048955">
    <property type="entry name" value="Cip1-like_core"/>
</dbReference>
<reference evidence="5" key="1">
    <citation type="journal article" date="2019" name="Int. J. Syst. Evol. Microbiol.">
        <title>The Global Catalogue of Microorganisms (GCM) 10K type strain sequencing project: providing services to taxonomists for standard genome sequencing and annotation.</title>
        <authorList>
            <consortium name="The Broad Institute Genomics Platform"/>
            <consortium name="The Broad Institute Genome Sequencing Center for Infectious Disease"/>
            <person name="Wu L."/>
            <person name="Ma J."/>
        </authorList>
    </citation>
    <scope>NUCLEOTIDE SEQUENCE [LARGE SCALE GENOMIC DNA]</scope>
    <source>
        <strain evidence="5">CCUG 60214</strain>
    </source>
</reference>
<evidence type="ECO:0000259" key="3">
    <source>
        <dbReference type="PROSITE" id="PS51173"/>
    </source>
</evidence>
<feature type="compositionally biased region" description="Low complexity" evidence="1">
    <location>
        <begin position="138"/>
        <end position="162"/>
    </location>
</feature>
<dbReference type="InterPro" id="IPR008965">
    <property type="entry name" value="CBM2/CBM3_carb-bd_dom_sf"/>
</dbReference>
<comment type="caution">
    <text evidence="4">The sequence shown here is derived from an EMBL/GenBank/DDBJ whole genome shotgun (WGS) entry which is preliminary data.</text>
</comment>
<feature type="chain" id="PRO_5047422830" evidence="2">
    <location>
        <begin position="29"/>
        <end position="391"/>
    </location>
</feature>
<evidence type="ECO:0000256" key="2">
    <source>
        <dbReference type="SAM" id="SignalP"/>
    </source>
</evidence>
<keyword evidence="5" id="KW-1185">Reference proteome</keyword>
<protein>
    <submittedName>
        <fullName evidence="4">Cellulose-binding domain-containing protein</fullName>
    </submittedName>
</protein>
<gene>
    <name evidence="4" type="ORF">ACFQ3T_30230</name>
</gene>
<dbReference type="SMART" id="SM00637">
    <property type="entry name" value="CBD_II"/>
    <property type="match status" value="1"/>
</dbReference>
<dbReference type="InterPro" id="IPR001919">
    <property type="entry name" value="CBD2"/>
</dbReference>
<keyword evidence="2" id="KW-0732">Signal</keyword>